<organism evidence="1">
    <name type="scientific">freshwater metagenome</name>
    <dbReference type="NCBI Taxonomy" id="449393"/>
    <lineage>
        <taxon>unclassified sequences</taxon>
        <taxon>metagenomes</taxon>
        <taxon>ecological metagenomes</taxon>
    </lineage>
</organism>
<evidence type="ECO:0000313" key="1">
    <source>
        <dbReference type="EMBL" id="CAB4573693.1"/>
    </source>
</evidence>
<reference evidence="1" key="1">
    <citation type="submission" date="2020-05" db="EMBL/GenBank/DDBJ databases">
        <authorList>
            <person name="Chiriac C."/>
            <person name="Salcher M."/>
            <person name="Ghai R."/>
            <person name="Kavagutti S V."/>
        </authorList>
    </citation>
    <scope>NUCLEOTIDE SEQUENCE</scope>
</reference>
<gene>
    <name evidence="1" type="ORF">UFOPK1722_00555</name>
</gene>
<dbReference type="EMBL" id="CAEZTS010000035">
    <property type="protein sequence ID" value="CAB4573693.1"/>
    <property type="molecule type" value="Genomic_DNA"/>
</dbReference>
<protein>
    <submittedName>
        <fullName evidence="1">Unannotated protein</fullName>
    </submittedName>
</protein>
<dbReference type="AlphaFoldDB" id="A0A6J6EH88"/>
<accession>A0A6J6EH88</accession>
<name>A0A6J6EH88_9ZZZZ</name>
<sequence>MRPVTTNDVLVAGTVVETVVKPVVAVAMHAAALLVQTSTM</sequence>
<proteinExistence type="predicted"/>